<accession>A0A6B8RVT3</accession>
<feature type="coiled-coil region" evidence="5">
    <location>
        <begin position="168"/>
        <end position="195"/>
    </location>
</feature>
<evidence type="ECO:0000256" key="4">
    <source>
        <dbReference type="PIRSR" id="PIRSR617867-1"/>
    </source>
</evidence>
<dbReference type="AlphaFoldDB" id="A0A6B8RVT3"/>
<dbReference type="PANTHER" id="PTHR11717">
    <property type="entry name" value="LOW MOLECULAR WEIGHT PROTEIN TYROSINE PHOSPHATASE"/>
    <property type="match status" value="1"/>
</dbReference>
<evidence type="ECO:0000259" key="6">
    <source>
        <dbReference type="SMART" id="SM00226"/>
    </source>
</evidence>
<evidence type="ECO:0000256" key="1">
    <source>
        <dbReference type="ARBA" id="ARBA00011063"/>
    </source>
</evidence>
<keyword evidence="8" id="KW-1185">Reference proteome</keyword>
<keyword evidence="5" id="KW-0175">Coiled coil</keyword>
<sequence length="195" mass="22067">MTNILFVCTGNTCRSPMAEGILRQMADKRGLALTVRSAGIAAAQGAPMSRHSATILEKQGISIRHSAQTATSKLIDWADLILTMTVNHKRAVIQAYPQALDKIHLLKEYVEDNPEVLSRIAESESFYSELEMKRVLSQPISVLERQRVWELENRLPDYDIFDPFGGTLADYERCAEELQQHVTKLLKKLNDAERR</sequence>
<evidence type="ECO:0000256" key="3">
    <source>
        <dbReference type="ARBA" id="ARBA00022912"/>
    </source>
</evidence>
<dbReference type="SUPFAM" id="SSF52788">
    <property type="entry name" value="Phosphotyrosine protein phosphatases I"/>
    <property type="match status" value="1"/>
</dbReference>
<dbReference type="SMART" id="SM00226">
    <property type="entry name" value="LMWPc"/>
    <property type="match status" value="1"/>
</dbReference>
<feature type="active site" evidence="4">
    <location>
        <position position="14"/>
    </location>
</feature>
<dbReference type="PANTHER" id="PTHR11717:SF31">
    <property type="entry name" value="LOW MOLECULAR WEIGHT PROTEIN-TYROSINE-PHOSPHATASE ETP-RELATED"/>
    <property type="match status" value="1"/>
</dbReference>
<gene>
    <name evidence="7" type="ORF">EHS13_00245</name>
</gene>
<protein>
    <submittedName>
        <fullName evidence="7">Low molecular weight protein arginine phosphatase</fullName>
    </submittedName>
</protein>
<comment type="similarity">
    <text evidence="1">Belongs to the low molecular weight phosphotyrosine protein phosphatase family.</text>
</comment>
<keyword evidence="3" id="KW-0904">Protein phosphatase</keyword>
<keyword evidence="2" id="KW-0378">Hydrolase</keyword>
<evidence type="ECO:0000256" key="5">
    <source>
        <dbReference type="SAM" id="Coils"/>
    </source>
</evidence>
<organism evidence="7 8">
    <name type="scientific">Paenibacillus psychroresistens</name>
    <dbReference type="NCBI Taxonomy" id="1778678"/>
    <lineage>
        <taxon>Bacteria</taxon>
        <taxon>Bacillati</taxon>
        <taxon>Bacillota</taxon>
        <taxon>Bacilli</taxon>
        <taxon>Bacillales</taxon>
        <taxon>Paenibacillaceae</taxon>
        <taxon>Paenibacillus</taxon>
    </lineage>
</organism>
<dbReference type="OrthoDB" id="9784339at2"/>
<evidence type="ECO:0000256" key="2">
    <source>
        <dbReference type="ARBA" id="ARBA00022801"/>
    </source>
</evidence>
<dbReference type="PRINTS" id="PR00719">
    <property type="entry name" value="LMWPTPASE"/>
</dbReference>
<evidence type="ECO:0000313" key="8">
    <source>
        <dbReference type="Proteomes" id="UP000426246"/>
    </source>
</evidence>
<dbReference type="Proteomes" id="UP000426246">
    <property type="component" value="Chromosome"/>
</dbReference>
<dbReference type="InterPro" id="IPR017867">
    <property type="entry name" value="Tyr_phospatase_low_mol_wt"/>
</dbReference>
<proteinExistence type="inferred from homology"/>
<dbReference type="EMBL" id="CP034235">
    <property type="protein sequence ID" value="QGQ99894.1"/>
    <property type="molecule type" value="Genomic_DNA"/>
</dbReference>
<evidence type="ECO:0000313" key="7">
    <source>
        <dbReference type="EMBL" id="QGQ99894.1"/>
    </source>
</evidence>
<reference evidence="8" key="1">
    <citation type="submission" date="2018-11" db="EMBL/GenBank/DDBJ databases">
        <title>Complete genome sequence of Paenibacillus sp. ML311-T8.</title>
        <authorList>
            <person name="Nam Y.-D."/>
            <person name="Kang J."/>
            <person name="Chung W.-H."/>
            <person name="Park Y.S."/>
        </authorList>
    </citation>
    <scope>NUCLEOTIDE SEQUENCE [LARGE SCALE GENOMIC DNA]</scope>
    <source>
        <strain evidence="8">ML311-T8</strain>
    </source>
</reference>
<dbReference type="InterPro" id="IPR023485">
    <property type="entry name" value="Ptyr_pPase"/>
</dbReference>
<name>A0A6B8RVT3_9BACL</name>
<dbReference type="Pfam" id="PF01451">
    <property type="entry name" value="LMWPc"/>
    <property type="match status" value="1"/>
</dbReference>
<dbReference type="CDD" id="cd16344">
    <property type="entry name" value="LMWPAP"/>
    <property type="match status" value="1"/>
</dbReference>
<feature type="domain" description="Phosphotyrosine protein phosphatase I" evidence="6">
    <location>
        <begin position="2"/>
        <end position="188"/>
    </location>
</feature>
<feature type="active site" description="Nucleophile" evidence="4">
    <location>
        <position position="8"/>
    </location>
</feature>
<dbReference type="InterPro" id="IPR050438">
    <property type="entry name" value="LMW_PTPase"/>
</dbReference>
<dbReference type="GO" id="GO:0004725">
    <property type="term" value="F:protein tyrosine phosphatase activity"/>
    <property type="evidence" value="ECO:0007669"/>
    <property type="project" value="InterPro"/>
</dbReference>
<dbReference type="InterPro" id="IPR036196">
    <property type="entry name" value="Ptyr_pPase_sf"/>
</dbReference>
<dbReference type="Gene3D" id="3.40.50.2300">
    <property type="match status" value="1"/>
</dbReference>
<dbReference type="KEGG" id="ppsc:EHS13_00245"/>